<dbReference type="Proteomes" id="UP000625735">
    <property type="component" value="Unassembled WGS sequence"/>
</dbReference>
<comment type="caution">
    <text evidence="2">The sequence shown here is derived from an EMBL/GenBank/DDBJ whole genome shotgun (WGS) entry which is preliminary data.</text>
</comment>
<accession>A0A916XWG8</accession>
<dbReference type="CDD" id="cd00118">
    <property type="entry name" value="LysM"/>
    <property type="match status" value="5"/>
</dbReference>
<dbReference type="PANTHER" id="PTHR33734">
    <property type="entry name" value="LYSM DOMAIN-CONTAINING GPI-ANCHORED PROTEIN 2"/>
    <property type="match status" value="1"/>
</dbReference>
<dbReference type="InterPro" id="IPR036779">
    <property type="entry name" value="LysM_dom_sf"/>
</dbReference>
<reference evidence="2" key="2">
    <citation type="submission" date="2020-09" db="EMBL/GenBank/DDBJ databases">
        <authorList>
            <person name="Sun Q."/>
            <person name="Zhou Y."/>
        </authorList>
    </citation>
    <scope>NUCLEOTIDE SEQUENCE</scope>
    <source>
        <strain evidence="2">CGMCC 1.12506</strain>
    </source>
</reference>
<feature type="domain" description="LysM" evidence="1">
    <location>
        <begin position="11"/>
        <end position="59"/>
    </location>
</feature>
<evidence type="ECO:0000313" key="3">
    <source>
        <dbReference type="Proteomes" id="UP000625735"/>
    </source>
</evidence>
<keyword evidence="3" id="KW-1185">Reference proteome</keyword>
<reference evidence="2" key="1">
    <citation type="journal article" date="2014" name="Int. J. Syst. Evol. Microbiol.">
        <title>Complete genome sequence of Corynebacterium casei LMG S-19264T (=DSM 44701T), isolated from a smear-ripened cheese.</title>
        <authorList>
            <consortium name="US DOE Joint Genome Institute (JGI-PGF)"/>
            <person name="Walter F."/>
            <person name="Albersmeier A."/>
            <person name="Kalinowski J."/>
            <person name="Ruckert C."/>
        </authorList>
    </citation>
    <scope>NUCLEOTIDE SEQUENCE</scope>
    <source>
        <strain evidence="2">CGMCC 1.12506</strain>
    </source>
</reference>
<gene>
    <name evidence="2" type="ORF">GCM10011343_04780</name>
</gene>
<dbReference type="EMBL" id="BMFG01000001">
    <property type="protein sequence ID" value="GGD17024.1"/>
    <property type="molecule type" value="Genomic_DNA"/>
</dbReference>
<name>A0A916XWG8_9FLAO</name>
<protein>
    <recommendedName>
        <fullName evidence="1">LysM domain-containing protein</fullName>
    </recommendedName>
</protein>
<feature type="domain" description="LysM" evidence="1">
    <location>
        <begin position="82"/>
        <end position="127"/>
    </location>
</feature>
<dbReference type="AlphaFoldDB" id="A0A916XWG8"/>
<organism evidence="2 3">
    <name type="scientific">Flavobacterium orientale</name>
    <dbReference type="NCBI Taxonomy" id="1756020"/>
    <lineage>
        <taxon>Bacteria</taxon>
        <taxon>Pseudomonadati</taxon>
        <taxon>Bacteroidota</taxon>
        <taxon>Flavobacteriia</taxon>
        <taxon>Flavobacteriales</taxon>
        <taxon>Flavobacteriaceae</taxon>
        <taxon>Flavobacterium</taxon>
    </lineage>
</organism>
<proteinExistence type="predicted"/>
<feature type="domain" description="LysM" evidence="1">
    <location>
        <begin position="150"/>
        <end position="194"/>
    </location>
</feature>
<dbReference type="Gene3D" id="3.10.350.10">
    <property type="entry name" value="LysM domain"/>
    <property type="match status" value="5"/>
</dbReference>
<dbReference type="SMART" id="SM00257">
    <property type="entry name" value="LysM"/>
    <property type="match status" value="5"/>
</dbReference>
<dbReference type="PROSITE" id="PS51782">
    <property type="entry name" value="LYSM"/>
    <property type="match status" value="3"/>
</dbReference>
<evidence type="ECO:0000259" key="1">
    <source>
        <dbReference type="PROSITE" id="PS51782"/>
    </source>
</evidence>
<sequence length="725" mass="80327">MINLFAQEDYVKHKVVKGETVTQIALQYKVTPNDLYELNPKLREGIFENEIVLIPKSKVKPISQPIQKPDVTTTGQPSSNVILHTVQPKETKYGLSKRYGVSIEELERQNPHIVSGLLINHRLEIKGGRDSGGGAQKITNTASPIPNKVITYVVQPKETLYGISRRYGITVEQLVAANKSVTSDLIKIGQTLTIPVYSETGTAQNTSIQTDAAVHIVEKGETKYGLSKRYGTTIEELERKNPHIVAMLQIGHRVEVGTAAFSTPTAIPTQEKATATTPIEEKIIPETKVAEVVTPQPVETEGGFINYEVQPKETMYGLSRMAGISQEKLLELNPQLADGVKMGMTIKLPATAPIASTQSKPVTATPAITGLLASLNKVEKKEIAVLVPLEEEKLNYVMGNPKGSSAVSDAESRSYSDFYYGAKFAIDSIKKMGVQVDPKFYAVNQSNALTIAKNNNLEAVSLVIYPVEEASVDKIEEYLSKNNVPLVSFTKVNNTKRPSNSYVVIPQELQIKLAVLNHIAALNGTMIVVTDPDVNSEWIAADFPKAVFVNADSKGILDVESLKKVLVKNTKNYILMNTDKTGIILDATTLLMKESTNYDIQLALLNELEMLQEESLSEMRFRVLKMIYPSVKKLDNSSRNNAFANQFKKEYNIMPSPQVIKGFDVTFDALVRVFQNKNFEATAKDNETQQVMYRFKYNKNTNGGYSNLGVYLYQFDAETNVKPVN</sequence>
<dbReference type="PANTHER" id="PTHR33734:SF22">
    <property type="entry name" value="MEMBRANE-BOUND LYTIC MUREIN TRANSGLYCOSYLASE D"/>
    <property type="match status" value="1"/>
</dbReference>
<dbReference type="Pfam" id="PF01476">
    <property type="entry name" value="LysM"/>
    <property type="match status" value="5"/>
</dbReference>
<dbReference type="InterPro" id="IPR018392">
    <property type="entry name" value="LysM"/>
</dbReference>
<dbReference type="SUPFAM" id="SSF54106">
    <property type="entry name" value="LysM domain"/>
    <property type="match status" value="5"/>
</dbReference>
<evidence type="ECO:0000313" key="2">
    <source>
        <dbReference type="EMBL" id="GGD17024.1"/>
    </source>
</evidence>